<gene>
    <name evidence="10" type="ORF">A45J_2497</name>
</gene>
<dbReference type="InterPro" id="IPR019546">
    <property type="entry name" value="TAT_signal_bac_arc"/>
</dbReference>
<dbReference type="CDD" id="cd02780">
    <property type="entry name" value="MopB_CT_Tetrathionate_Arsenate-R"/>
    <property type="match status" value="1"/>
</dbReference>
<sequence length="855" mass="94961">MEIKRRDFLKAGVAAGAAVALTGPLLNAFAVTKPLAGEKVSGSTDPGKWIPSTCQGCTQWCPVEFFVQNGRAVKVRGNQLSKVNNGYVCPRGHLMLQELYDPDRIKVPMKRTNPKKGRGVDPKFVPISWDEALGTLADKLIELRKNNEPHKFLFIRGRYSPKTYPLAYGTLPKIIGSPNAISHSAICAEAEKFGPFVTEGYWGYRDYDLQNMKCLVVWGCDPLSSNRNVPNTINKIGDLIDRGTLITVDPRLSAIAAKSHMWVPVKPGEDGALALAIAHVILTEGLWSKEFIGDFNDGKNQFKTGKTVDESAFAEKLSHGLVKWWNIELKDRTPEWAEKICGISKDQIIKIAKTMAAAAPQCAIWMGPGAVMSPRGAAASQAIYAINGLLGCVDVEGGVLSHHPKSPSNKLPKIDDFLDDMAKKYGKEKKIDQRGYKQFPALNPDPDKKGNFKPGTAVITNNVATGILNADPYEIKVVVSNWANFNFSCTGAERWDRAMEKVFYVHIGTNPSEAAMYADIVLPAAHHATQKLSIIDNKGNGYTHISIQQPVVGRLWEEKADETEIMYMLAQKLAEKGFPNMINYFNSFKDPETGKHPTGPEDFAEIASKIISSAVWKPKEPLKGDKLNGWEDFKAKGIYNSEPYKYKGLWEKGFPTPTKKFEFYSEGLKIGLKAHAEKYKTTIDDIVESAQYTAKGEEVFVPHYEPPKVWGDPVKYPFILVDFKSRLNREGRSQNTTWFQEFKKVDVGDESWDDVVRINPEDAKKLGIKTGDMVKLTSLTGSITVKAKLFEGVRPGTVSKCFGQGHWAYGKVATKEFNKTPRGGNNNDLMPFDVERFTGSNCRNGGFTRVKIEKV</sequence>
<evidence type="ECO:0000256" key="1">
    <source>
        <dbReference type="ARBA" id="ARBA00010312"/>
    </source>
</evidence>
<proteinExistence type="inferred from homology"/>
<dbReference type="GO" id="GO:0051539">
    <property type="term" value="F:4 iron, 4 sulfur cluster binding"/>
    <property type="evidence" value="ECO:0007669"/>
    <property type="project" value="UniProtKB-KW"/>
</dbReference>
<dbReference type="Gene3D" id="2.20.25.90">
    <property type="entry name" value="ADC-like domains"/>
    <property type="match status" value="1"/>
</dbReference>
<dbReference type="GO" id="GO:0016491">
    <property type="term" value="F:oxidoreductase activity"/>
    <property type="evidence" value="ECO:0007669"/>
    <property type="project" value="UniProtKB-KW"/>
</dbReference>
<organism evidence="10">
    <name type="scientific">hot springs metagenome</name>
    <dbReference type="NCBI Taxonomy" id="433727"/>
    <lineage>
        <taxon>unclassified sequences</taxon>
        <taxon>metagenomes</taxon>
        <taxon>ecological metagenomes</taxon>
    </lineage>
</organism>
<keyword evidence="5" id="KW-0732">Signal</keyword>
<evidence type="ECO:0000256" key="7">
    <source>
        <dbReference type="ARBA" id="ARBA00023004"/>
    </source>
</evidence>
<evidence type="ECO:0000313" key="10">
    <source>
        <dbReference type="EMBL" id="GER94733.1"/>
    </source>
</evidence>
<keyword evidence="3" id="KW-0500">Molybdenum</keyword>
<dbReference type="AlphaFoldDB" id="A0A5J4L526"/>
<dbReference type="PANTHER" id="PTHR43742">
    <property type="entry name" value="TRIMETHYLAMINE-N-OXIDE REDUCTASE"/>
    <property type="match status" value="1"/>
</dbReference>
<dbReference type="EMBL" id="BLAB01000001">
    <property type="protein sequence ID" value="GER94733.1"/>
    <property type="molecule type" value="Genomic_DNA"/>
</dbReference>
<dbReference type="InterPro" id="IPR006963">
    <property type="entry name" value="Mopterin_OxRdtase_4Fe-4S_dom"/>
</dbReference>
<keyword evidence="8" id="KW-0411">Iron-sulfur</keyword>
<comment type="similarity">
    <text evidence="1">Belongs to the prokaryotic molybdopterin-containing oxidoreductase family.</text>
</comment>
<comment type="caution">
    <text evidence="10">The sequence shown here is derived from an EMBL/GenBank/DDBJ whole genome shotgun (WGS) entry which is preliminary data.</text>
</comment>
<dbReference type="InterPro" id="IPR006656">
    <property type="entry name" value="Mopterin_OxRdtase"/>
</dbReference>
<dbReference type="Pfam" id="PF04879">
    <property type="entry name" value="Molybdop_Fe4S4"/>
    <property type="match status" value="1"/>
</dbReference>
<dbReference type="Pfam" id="PF00384">
    <property type="entry name" value="Molybdopterin"/>
    <property type="match status" value="1"/>
</dbReference>
<protein>
    <submittedName>
        <fullName evidence="10">Dehydrogenase</fullName>
    </submittedName>
</protein>
<dbReference type="Gene3D" id="3.40.50.740">
    <property type="match status" value="1"/>
</dbReference>
<dbReference type="SMART" id="SM00926">
    <property type="entry name" value="Molybdop_Fe4S4"/>
    <property type="match status" value="1"/>
</dbReference>
<evidence type="ECO:0000256" key="3">
    <source>
        <dbReference type="ARBA" id="ARBA00022505"/>
    </source>
</evidence>
<dbReference type="PROSITE" id="PS51669">
    <property type="entry name" value="4FE4S_MOW_BIS_MGD"/>
    <property type="match status" value="1"/>
</dbReference>
<dbReference type="InterPro" id="IPR006311">
    <property type="entry name" value="TAT_signal"/>
</dbReference>
<keyword evidence="2" id="KW-0004">4Fe-4S</keyword>
<dbReference type="GO" id="GO:0046872">
    <property type="term" value="F:metal ion binding"/>
    <property type="evidence" value="ECO:0007669"/>
    <property type="project" value="UniProtKB-KW"/>
</dbReference>
<dbReference type="SUPFAM" id="SSF53706">
    <property type="entry name" value="Formate dehydrogenase/DMSO reductase, domains 1-3"/>
    <property type="match status" value="1"/>
</dbReference>
<keyword evidence="4" id="KW-0479">Metal-binding</keyword>
<reference evidence="10" key="1">
    <citation type="submission" date="2019-10" db="EMBL/GenBank/DDBJ databases">
        <title>Metagenomic sequencing of thiosulfate-disproportionating enrichment culture.</title>
        <authorList>
            <person name="Umezawa K."/>
            <person name="Kojima H."/>
            <person name="Fukui M."/>
        </authorList>
    </citation>
    <scope>NUCLEOTIDE SEQUENCE</scope>
    <source>
        <strain evidence="10">45J</strain>
    </source>
</reference>
<dbReference type="InterPro" id="IPR050612">
    <property type="entry name" value="Prok_Mopterin_Oxidored"/>
</dbReference>
<evidence type="ECO:0000256" key="5">
    <source>
        <dbReference type="ARBA" id="ARBA00022729"/>
    </source>
</evidence>
<evidence type="ECO:0000256" key="2">
    <source>
        <dbReference type="ARBA" id="ARBA00022485"/>
    </source>
</evidence>
<dbReference type="SUPFAM" id="SSF50692">
    <property type="entry name" value="ADC-like"/>
    <property type="match status" value="1"/>
</dbReference>
<keyword evidence="6" id="KW-0560">Oxidoreductase</keyword>
<dbReference type="CDD" id="cd02757">
    <property type="entry name" value="MopB_Arsenate-R"/>
    <property type="match status" value="1"/>
</dbReference>
<evidence type="ECO:0000259" key="9">
    <source>
        <dbReference type="PROSITE" id="PS51669"/>
    </source>
</evidence>
<name>A0A5J4L526_9ZZZZ</name>
<keyword evidence="7" id="KW-0408">Iron</keyword>
<dbReference type="InterPro" id="IPR006657">
    <property type="entry name" value="MoPterin_dinucl-bd_dom"/>
</dbReference>
<dbReference type="Gene3D" id="2.40.40.20">
    <property type="match status" value="1"/>
</dbReference>
<evidence type="ECO:0000256" key="4">
    <source>
        <dbReference type="ARBA" id="ARBA00022723"/>
    </source>
</evidence>
<dbReference type="PANTHER" id="PTHR43742:SF9">
    <property type="entry name" value="TETRATHIONATE REDUCTASE SUBUNIT A"/>
    <property type="match status" value="1"/>
</dbReference>
<dbReference type="InterPro" id="IPR037946">
    <property type="entry name" value="MopB_CT_Tetrathionate"/>
</dbReference>
<dbReference type="Pfam" id="PF10518">
    <property type="entry name" value="TAT_signal"/>
    <property type="match status" value="1"/>
</dbReference>
<dbReference type="PROSITE" id="PS51318">
    <property type="entry name" value="TAT"/>
    <property type="match status" value="1"/>
</dbReference>
<dbReference type="GO" id="GO:0043546">
    <property type="term" value="F:molybdopterin cofactor binding"/>
    <property type="evidence" value="ECO:0007669"/>
    <property type="project" value="InterPro"/>
</dbReference>
<dbReference type="Pfam" id="PF01568">
    <property type="entry name" value="Molydop_binding"/>
    <property type="match status" value="1"/>
</dbReference>
<evidence type="ECO:0000256" key="8">
    <source>
        <dbReference type="ARBA" id="ARBA00023014"/>
    </source>
</evidence>
<dbReference type="InterPro" id="IPR009010">
    <property type="entry name" value="Asp_de-COase-like_dom_sf"/>
</dbReference>
<evidence type="ECO:0000256" key="6">
    <source>
        <dbReference type="ARBA" id="ARBA00023002"/>
    </source>
</evidence>
<dbReference type="Gene3D" id="3.40.228.10">
    <property type="entry name" value="Dimethylsulfoxide Reductase, domain 2"/>
    <property type="match status" value="1"/>
</dbReference>
<feature type="domain" description="4Fe-4S Mo/W bis-MGD-type" evidence="9">
    <location>
        <begin position="47"/>
        <end position="103"/>
    </location>
</feature>
<accession>A0A5J4L526</accession>